<feature type="transmembrane region" description="Helical" evidence="1">
    <location>
        <begin position="7"/>
        <end position="28"/>
    </location>
</feature>
<comment type="caution">
    <text evidence="2">The sequence shown here is derived from an EMBL/GenBank/DDBJ whole genome shotgun (WGS) entry which is preliminary data.</text>
</comment>
<protein>
    <submittedName>
        <fullName evidence="2">Uncharacterized protein</fullName>
    </submittedName>
</protein>
<dbReference type="Proteomes" id="UP000654075">
    <property type="component" value="Unassembled WGS sequence"/>
</dbReference>
<feature type="transmembrane region" description="Helical" evidence="1">
    <location>
        <begin position="34"/>
        <end position="58"/>
    </location>
</feature>
<accession>A0A813D7P2</accession>
<evidence type="ECO:0000313" key="2">
    <source>
        <dbReference type="EMBL" id="CAE8583580.1"/>
    </source>
</evidence>
<evidence type="ECO:0000256" key="1">
    <source>
        <dbReference type="SAM" id="Phobius"/>
    </source>
</evidence>
<dbReference type="EMBL" id="CAJNNV010000792">
    <property type="protein sequence ID" value="CAE8583580.1"/>
    <property type="molecule type" value="Genomic_DNA"/>
</dbReference>
<name>A0A813D7P2_POLGL</name>
<proteinExistence type="predicted"/>
<keyword evidence="3" id="KW-1185">Reference proteome</keyword>
<keyword evidence="1" id="KW-0812">Transmembrane</keyword>
<keyword evidence="1" id="KW-0472">Membrane</keyword>
<gene>
    <name evidence="2" type="ORF">PGLA1383_LOCUS2531</name>
</gene>
<reference evidence="2" key="1">
    <citation type="submission" date="2021-02" db="EMBL/GenBank/DDBJ databases">
        <authorList>
            <person name="Dougan E. K."/>
            <person name="Rhodes N."/>
            <person name="Thang M."/>
            <person name="Chan C."/>
        </authorList>
    </citation>
    <scope>NUCLEOTIDE SEQUENCE</scope>
</reference>
<organism evidence="2 3">
    <name type="scientific">Polarella glacialis</name>
    <name type="common">Dinoflagellate</name>
    <dbReference type="NCBI Taxonomy" id="89957"/>
    <lineage>
        <taxon>Eukaryota</taxon>
        <taxon>Sar</taxon>
        <taxon>Alveolata</taxon>
        <taxon>Dinophyceae</taxon>
        <taxon>Suessiales</taxon>
        <taxon>Suessiaceae</taxon>
        <taxon>Polarella</taxon>
    </lineage>
</organism>
<keyword evidence="1" id="KW-1133">Transmembrane helix</keyword>
<evidence type="ECO:0000313" key="3">
    <source>
        <dbReference type="Proteomes" id="UP000654075"/>
    </source>
</evidence>
<dbReference type="AlphaFoldDB" id="A0A813D7P2"/>
<sequence>MEFQVRVVSVAVCFHVLLMFVFMFWNMVVFNMDFQVVVCCHVFMLLLLLYVFMFWNMVVGALRRMLRAEQAAVQSVSRELLELDLHSSTAQRAVCQAAEGPVGGAGGESRRLHLQRGLAGARKTGAAPERVGA</sequence>